<evidence type="ECO:0000256" key="3">
    <source>
        <dbReference type="ARBA" id="ARBA00022989"/>
    </source>
</evidence>
<keyword evidence="3 5" id="KW-1133">Transmembrane helix</keyword>
<dbReference type="OrthoDB" id="7933078at2759"/>
<feature type="transmembrane region" description="Helical" evidence="5">
    <location>
        <begin position="174"/>
        <end position="193"/>
    </location>
</feature>
<accession>A0A8J2JLJ6</accession>
<evidence type="ECO:0000256" key="1">
    <source>
        <dbReference type="ARBA" id="ARBA00004141"/>
    </source>
</evidence>
<comment type="similarity">
    <text evidence="5">Belongs to the BI1 family.</text>
</comment>
<gene>
    <name evidence="6" type="ORF">AFUS01_LOCUS625</name>
</gene>
<dbReference type="AlphaFoldDB" id="A0A8J2JLJ6"/>
<protein>
    <submittedName>
        <fullName evidence="6">Uncharacterized protein</fullName>
    </submittedName>
</protein>
<feature type="transmembrane region" description="Helical" evidence="5">
    <location>
        <begin position="56"/>
        <end position="76"/>
    </location>
</feature>
<evidence type="ECO:0000256" key="4">
    <source>
        <dbReference type="ARBA" id="ARBA00023136"/>
    </source>
</evidence>
<keyword evidence="7" id="KW-1185">Reference proteome</keyword>
<evidence type="ECO:0000256" key="5">
    <source>
        <dbReference type="RuleBase" id="RU004379"/>
    </source>
</evidence>
<evidence type="ECO:0000256" key="2">
    <source>
        <dbReference type="ARBA" id="ARBA00022692"/>
    </source>
</evidence>
<feature type="transmembrane region" description="Helical" evidence="5">
    <location>
        <begin position="199"/>
        <end position="217"/>
    </location>
</feature>
<organism evidence="6 7">
    <name type="scientific">Allacma fusca</name>
    <dbReference type="NCBI Taxonomy" id="39272"/>
    <lineage>
        <taxon>Eukaryota</taxon>
        <taxon>Metazoa</taxon>
        <taxon>Ecdysozoa</taxon>
        <taxon>Arthropoda</taxon>
        <taxon>Hexapoda</taxon>
        <taxon>Collembola</taxon>
        <taxon>Symphypleona</taxon>
        <taxon>Sminthuridae</taxon>
        <taxon>Allacma</taxon>
    </lineage>
</organism>
<comment type="subcellular location">
    <subcellularLocation>
        <location evidence="1">Membrane</location>
        <topology evidence="1">Multi-pass membrane protein</topology>
    </subcellularLocation>
</comment>
<evidence type="ECO:0000313" key="6">
    <source>
        <dbReference type="EMBL" id="CAG7647486.1"/>
    </source>
</evidence>
<keyword evidence="4 5" id="KW-0472">Membrane</keyword>
<comment type="caution">
    <text evidence="6">The sequence shown here is derived from an EMBL/GenBank/DDBJ whole genome shotgun (WGS) entry which is preliminary data.</text>
</comment>
<feature type="non-terminal residue" evidence="6">
    <location>
        <position position="1"/>
    </location>
</feature>
<dbReference type="Pfam" id="PF01027">
    <property type="entry name" value="Bax1-I"/>
    <property type="match status" value="1"/>
</dbReference>
<dbReference type="GO" id="GO:0016020">
    <property type="term" value="C:membrane"/>
    <property type="evidence" value="ECO:0007669"/>
    <property type="project" value="UniProtKB-SubCell"/>
</dbReference>
<feature type="transmembrane region" description="Helical" evidence="5">
    <location>
        <begin position="143"/>
        <end position="162"/>
    </location>
</feature>
<dbReference type="InterPro" id="IPR006214">
    <property type="entry name" value="Bax_inhibitor_1-related"/>
</dbReference>
<name>A0A8J2JLJ6_9HEXA</name>
<proteinExistence type="inferred from homology"/>
<reference evidence="6" key="1">
    <citation type="submission" date="2021-06" db="EMBL/GenBank/DDBJ databases">
        <authorList>
            <person name="Hodson N. C."/>
            <person name="Mongue J. A."/>
            <person name="Jaron S. K."/>
        </authorList>
    </citation>
    <scope>NUCLEOTIDE SEQUENCE</scope>
</reference>
<evidence type="ECO:0000313" key="7">
    <source>
        <dbReference type="Proteomes" id="UP000708208"/>
    </source>
</evidence>
<feature type="transmembrane region" description="Helical" evidence="5">
    <location>
        <begin position="88"/>
        <end position="107"/>
    </location>
</feature>
<dbReference type="PANTHER" id="PTHR23291">
    <property type="entry name" value="BAX INHIBITOR-RELATED"/>
    <property type="match status" value="1"/>
</dbReference>
<keyword evidence="2 5" id="KW-0812">Transmembrane</keyword>
<dbReference type="EMBL" id="CAJVCH010003167">
    <property type="protein sequence ID" value="CAG7647486.1"/>
    <property type="molecule type" value="Genomic_DNA"/>
</dbReference>
<feature type="transmembrane region" description="Helical" evidence="5">
    <location>
        <begin position="114"/>
        <end position="137"/>
    </location>
</feature>
<dbReference type="Proteomes" id="UP000708208">
    <property type="component" value="Unassembled WGS sequence"/>
</dbReference>
<sequence length="233" mass="26942">MCPRPLTWCEFLEFNLESEWQRPRTFHMTDSISSDEFQKLKDFQNKYNHANFIRKVYTVVFLQLLNVASFVLLFVGNSDVNSWIRTHQYFIIIFGALAILTYSFHFCCRHFQWIFLNFLGFVFYTMAEGLFVASLVTIFEANIILVATGVTILLSLVLTIYSFKTSIDYTLYNLNLFIILIILLVVGVLAIFVWDTFPALLFVAAIIGDGLFSLYFIHSTQKVSETYDVSSAV</sequence>
<dbReference type="PANTHER" id="PTHR23291:SF47">
    <property type="entry name" value="TRANSMEMBRANE BAX INHIBITOR MOTIF CONTAINING 7"/>
    <property type="match status" value="1"/>
</dbReference>